<dbReference type="SMART" id="SM00022">
    <property type="entry name" value="PLAc"/>
    <property type="match status" value="1"/>
</dbReference>
<dbReference type="PANTHER" id="PTHR10728">
    <property type="entry name" value="CYTOSOLIC PHOSPHOLIPASE A2"/>
    <property type="match status" value="1"/>
</dbReference>
<evidence type="ECO:0000256" key="7">
    <source>
        <dbReference type="SAM" id="MobiDB-lite"/>
    </source>
</evidence>
<dbReference type="Gene3D" id="3.40.1090.10">
    <property type="entry name" value="Cytosolic phospholipase A2 catalytic domain"/>
    <property type="match status" value="1"/>
</dbReference>
<evidence type="ECO:0000256" key="2">
    <source>
        <dbReference type="ARBA" id="ARBA00022801"/>
    </source>
</evidence>
<sequence>MPVLTTVRQSPAYLYVKTYCLCAIITLFQAAPLSSQLLKSSELASKRTEFLPRVLLAVPVQIPWHKKMKNTSVISNSPVKQSGTATILKRWLQRAVDLTQIKNQLRHDDQDLRTYPELKRDAAVRSSSSLHHEELRFIELRKVKISSKGVNSLHAFLGLPKDEQVDAKDVPLIALGSSGGGYRAMYGFAAFMSASKKLGLWDCITWTAGVSGSCWTLAAYYTIANHNVSSLIRHYLSVAEELAHPMSLHAFDTVVRSSRGVYFLLGPLIRKVRSGIIGLGIMHLYGTLTTTYQLLSREPTARLSRATFQFSKVWSRSGIDRGLEPMPILTAVRRAPKDSSGITPLEIGSPDVNRYIPTWSWGRSFVSRNSVGRPPEQSLALLLGQCTSAPAGPLTGYISALLASIPKGTIMSRLLLLLNDFVRMKNWERLWGNPIRAGHDPNPFYGHNNLPKLQERSIVSTEVSTSYPESSNSTPIRVPVSSGNSSERGHLRMEFTDKFMSLEKKFPSNCGSSKSSTGKSTLERNDKLSLSLAAKPTSRSKWEHEGRIRLMDTGMSNNLPSHVLARPERGADIIMAFDASSDVQKGSAIQRIQNFAEDCHLVLDDVTTMFDAAQPRFSESADGTRSDGMEVAAKFLHKYARVFLGKRRNGEEMYFIYCPLLPNGKNPDFDPSTASFSNSYNLVWTPEQIQTLFSTYETNLSHYAIETIRQVIRKVYTTKKKRRLASMIPNTGSYL</sequence>
<evidence type="ECO:0000259" key="9">
    <source>
        <dbReference type="PROSITE" id="PS51210"/>
    </source>
</evidence>
<evidence type="ECO:0000313" key="11">
    <source>
        <dbReference type="Proteomes" id="UP000070700"/>
    </source>
</evidence>
<feature type="compositionally biased region" description="Low complexity" evidence="7">
    <location>
        <begin position="511"/>
        <end position="520"/>
    </location>
</feature>
<dbReference type="RefSeq" id="XP_018070419.1">
    <property type="nucleotide sequence ID" value="XM_018221195.1"/>
</dbReference>
<dbReference type="EC" id="3.1.1.5" evidence="6"/>
<dbReference type="InterPro" id="IPR002642">
    <property type="entry name" value="LysoPLipase_cat_dom"/>
</dbReference>
<name>A0A194X7I6_MOLSC</name>
<gene>
    <name evidence="10" type="ORF">LY89DRAFT_750245</name>
</gene>
<feature type="transmembrane region" description="Helical" evidence="8">
    <location>
        <begin position="12"/>
        <end position="31"/>
    </location>
</feature>
<feature type="region of interest" description="Disordered" evidence="7">
    <location>
        <begin position="465"/>
        <end position="487"/>
    </location>
</feature>
<accession>A0A194X7I6</accession>
<evidence type="ECO:0000256" key="6">
    <source>
        <dbReference type="RuleBase" id="RU362103"/>
    </source>
</evidence>
<evidence type="ECO:0000313" key="10">
    <source>
        <dbReference type="EMBL" id="KUJ16064.1"/>
    </source>
</evidence>
<keyword evidence="4 5" id="KW-0443">Lipid metabolism</keyword>
<keyword evidence="8" id="KW-1133">Transmembrane helix</keyword>
<dbReference type="PANTHER" id="PTHR10728:SF40">
    <property type="entry name" value="PATATIN FAMILY PROTEIN"/>
    <property type="match status" value="1"/>
</dbReference>
<dbReference type="GO" id="GO:0004623">
    <property type="term" value="F:phospholipase A2 activity"/>
    <property type="evidence" value="ECO:0007669"/>
    <property type="project" value="TreeGrafter"/>
</dbReference>
<keyword evidence="3 5" id="KW-0442">Lipid degradation</keyword>
<dbReference type="InParanoid" id="A0A194X7I6"/>
<protein>
    <recommendedName>
        <fullName evidence="6">Lysophospholipase</fullName>
        <ecNumber evidence="6">3.1.1.5</ecNumber>
    </recommendedName>
</protein>
<organism evidence="10 11">
    <name type="scientific">Mollisia scopiformis</name>
    <name type="common">Conifer needle endophyte fungus</name>
    <name type="synonym">Phialocephala scopiformis</name>
    <dbReference type="NCBI Taxonomy" id="149040"/>
    <lineage>
        <taxon>Eukaryota</taxon>
        <taxon>Fungi</taxon>
        <taxon>Dikarya</taxon>
        <taxon>Ascomycota</taxon>
        <taxon>Pezizomycotina</taxon>
        <taxon>Leotiomycetes</taxon>
        <taxon>Helotiales</taxon>
        <taxon>Mollisiaceae</taxon>
        <taxon>Mollisia</taxon>
    </lineage>
</organism>
<feature type="compositionally biased region" description="Polar residues" evidence="7">
    <location>
        <begin position="465"/>
        <end position="486"/>
    </location>
</feature>
<dbReference type="GO" id="GO:0004622">
    <property type="term" value="F:phosphatidylcholine lysophospholipase activity"/>
    <property type="evidence" value="ECO:0007669"/>
    <property type="project" value="UniProtKB-EC"/>
</dbReference>
<dbReference type="InterPro" id="IPR016035">
    <property type="entry name" value="Acyl_Trfase/lysoPLipase"/>
</dbReference>
<keyword evidence="11" id="KW-1185">Reference proteome</keyword>
<evidence type="ECO:0000256" key="5">
    <source>
        <dbReference type="PROSITE-ProRule" id="PRU00555"/>
    </source>
</evidence>
<dbReference type="STRING" id="149040.A0A194X7I6"/>
<dbReference type="KEGG" id="psco:LY89DRAFT_750245"/>
<dbReference type="OrthoDB" id="6121437at2759"/>
<evidence type="ECO:0000256" key="3">
    <source>
        <dbReference type="ARBA" id="ARBA00022963"/>
    </source>
</evidence>
<keyword evidence="8" id="KW-0472">Membrane</keyword>
<dbReference type="Proteomes" id="UP000070700">
    <property type="component" value="Unassembled WGS sequence"/>
</dbReference>
<evidence type="ECO:0000256" key="8">
    <source>
        <dbReference type="SAM" id="Phobius"/>
    </source>
</evidence>
<evidence type="ECO:0000256" key="4">
    <source>
        <dbReference type="ARBA" id="ARBA00023098"/>
    </source>
</evidence>
<proteinExistence type="inferred from homology"/>
<feature type="region of interest" description="Disordered" evidence="7">
    <location>
        <begin position="506"/>
        <end position="528"/>
    </location>
</feature>
<dbReference type="PROSITE" id="PS51210">
    <property type="entry name" value="PLA2C"/>
    <property type="match status" value="1"/>
</dbReference>
<dbReference type="AlphaFoldDB" id="A0A194X7I6"/>
<comment type="similarity">
    <text evidence="1 6">Belongs to the lysophospholipase family.</text>
</comment>
<dbReference type="EMBL" id="KQ947417">
    <property type="protein sequence ID" value="KUJ16064.1"/>
    <property type="molecule type" value="Genomic_DNA"/>
</dbReference>
<keyword evidence="8" id="KW-0812">Transmembrane</keyword>
<comment type="catalytic activity">
    <reaction evidence="6">
        <text>a 1-acyl-sn-glycero-3-phosphocholine + H2O = sn-glycerol 3-phosphocholine + a fatty acid + H(+)</text>
        <dbReference type="Rhea" id="RHEA:15177"/>
        <dbReference type="ChEBI" id="CHEBI:15377"/>
        <dbReference type="ChEBI" id="CHEBI:15378"/>
        <dbReference type="ChEBI" id="CHEBI:16870"/>
        <dbReference type="ChEBI" id="CHEBI:28868"/>
        <dbReference type="ChEBI" id="CHEBI:58168"/>
        <dbReference type="EC" id="3.1.1.5"/>
    </reaction>
</comment>
<evidence type="ECO:0000256" key="1">
    <source>
        <dbReference type="ARBA" id="ARBA00008780"/>
    </source>
</evidence>
<dbReference type="SUPFAM" id="SSF52151">
    <property type="entry name" value="FabD/lysophospholipase-like"/>
    <property type="match status" value="1"/>
</dbReference>
<reference evidence="10 11" key="1">
    <citation type="submission" date="2015-10" db="EMBL/GenBank/DDBJ databases">
        <title>Full genome of DAOMC 229536 Phialocephala scopiformis, a fungal endophyte of spruce producing the potent anti-insectan compound rugulosin.</title>
        <authorList>
            <consortium name="DOE Joint Genome Institute"/>
            <person name="Walker A.K."/>
            <person name="Frasz S.L."/>
            <person name="Seifert K.A."/>
            <person name="Miller J.D."/>
            <person name="Mondo S.J."/>
            <person name="Labutti K."/>
            <person name="Lipzen A."/>
            <person name="Dockter R."/>
            <person name="Kennedy M."/>
            <person name="Grigoriev I.V."/>
            <person name="Spatafora J.W."/>
        </authorList>
    </citation>
    <scope>NUCLEOTIDE SEQUENCE [LARGE SCALE GENOMIC DNA]</scope>
    <source>
        <strain evidence="10 11">CBS 120377</strain>
    </source>
</reference>
<dbReference type="GO" id="GO:0046475">
    <property type="term" value="P:glycerophospholipid catabolic process"/>
    <property type="evidence" value="ECO:0007669"/>
    <property type="project" value="TreeGrafter"/>
</dbReference>
<keyword evidence="2 5" id="KW-0378">Hydrolase</keyword>
<dbReference type="GeneID" id="28830921"/>
<feature type="domain" description="PLA2c" evidence="9">
    <location>
        <begin position="114"/>
        <end position="735"/>
    </location>
</feature>
<dbReference type="Pfam" id="PF01735">
    <property type="entry name" value="PLA2_B"/>
    <property type="match status" value="1"/>
</dbReference>
<dbReference type="GO" id="GO:0005829">
    <property type="term" value="C:cytosol"/>
    <property type="evidence" value="ECO:0007669"/>
    <property type="project" value="TreeGrafter"/>
</dbReference>